<dbReference type="Proteomes" id="UP000198607">
    <property type="component" value="Unassembled WGS sequence"/>
</dbReference>
<dbReference type="AlphaFoldDB" id="A0A1G8KMI7"/>
<reference evidence="2 3" key="1">
    <citation type="submission" date="2016-10" db="EMBL/GenBank/DDBJ databases">
        <authorList>
            <person name="de Groot N.N."/>
        </authorList>
    </citation>
    <scope>NUCLEOTIDE SEQUENCE [LARGE SCALE GENOMIC DNA]</scope>
    <source>
        <strain evidence="2 3">DSM 5885</strain>
    </source>
</reference>
<organism evidence="2 3">
    <name type="scientific">Propionivibrio dicarboxylicus</name>
    <dbReference type="NCBI Taxonomy" id="83767"/>
    <lineage>
        <taxon>Bacteria</taxon>
        <taxon>Pseudomonadati</taxon>
        <taxon>Pseudomonadota</taxon>
        <taxon>Betaproteobacteria</taxon>
        <taxon>Rhodocyclales</taxon>
        <taxon>Rhodocyclaceae</taxon>
        <taxon>Propionivibrio</taxon>
    </lineage>
</organism>
<evidence type="ECO:0000313" key="3">
    <source>
        <dbReference type="Proteomes" id="UP000198607"/>
    </source>
</evidence>
<evidence type="ECO:0000256" key="1">
    <source>
        <dbReference type="SAM" id="MobiDB-lite"/>
    </source>
</evidence>
<sequence length="924" mass="102629">MRIDEYKRVLKELGEDDLDKIVVRRSGDSLMLECPINPPPGWEKLQGALSRPPSPTQRVPHGNPATQTPGQEPLPTNAFLTGLMADLTAAFGEAIAVDCLRSDLLRGTQLTARQVMTIIGQAEAKEARVRQQNDGAISTYFRDVEWANFAKSNLSVEAASFVRKLAAALIQNTPEYGRESLSRSHFHDAEARALSVYFAIEAMLTKYVRAPEAALSLILDRMRKTDAQVVLQSWPGYVIAAYLYEKLDPTARNSHEKQLLSKLCNASPVSADSSKAIASRFIALFIHQIEEAQRPEVPPGDDDAVDLAVREAYTFAVELLGTIADEHAQQLTLIAQDAGISDWTKDFLMTQIDGVPIDWPRFGAIVSLSSLDLSSVSTRLFDLLGMICDTAIQFAELSEIESPFHGEQLLPTLLTVGFGRLTPAEVRVVLDALDSGSGQAMPNDVSVADQRMLKEAYEIVTCQFRSRTGEAGPDFQLYFKAKLASERSSYYDIMENRPFHVSFIDDLCDAVITIKDPGGRAIIDKALLKRLDSDRQYDYVMTSLLDTLAPLLDRHGLARPIELTKHELIERFVCSLNDLDKAFADTCMQTLFGQSDKGPAEVLSLSDGTPIVKVDNSWKNTATVTLISVAEDSVRLSYHYCISQLKSAFDATGKSIALDSKRSQIRISADITISRDMFARKLATPVLCDATLVPSQWPADKSYREPTGIDLQRWKDEHHAARRKDLIAFATATGMQEIVTTALDTFEAIEAFQENPSREAAFAIYALIQNDAFAFLSDRKPLARVLDTIYPMLETFPVVDALNLFTDALAHLDSASMAHGKAISAILELADRIRSTDEHQDFRDFVALRNLLSVSDKALSEVLNSDQKKLLGRLRLALRELLVEPDPILFFQLEKAISDYLEENVLRDFIEHEIAQSMREGANQ</sequence>
<dbReference type="OrthoDB" id="4104638at2"/>
<gene>
    <name evidence="2" type="ORF">SAMN05660652_03440</name>
</gene>
<dbReference type="RefSeq" id="WP_091939419.1">
    <property type="nucleotide sequence ID" value="NZ_FNCY01000019.1"/>
</dbReference>
<accession>A0A1G8KMI7</accession>
<protein>
    <submittedName>
        <fullName evidence="2">Uncharacterized protein</fullName>
    </submittedName>
</protein>
<dbReference type="EMBL" id="FNCY01000019">
    <property type="protein sequence ID" value="SDI44586.1"/>
    <property type="molecule type" value="Genomic_DNA"/>
</dbReference>
<keyword evidence="3" id="KW-1185">Reference proteome</keyword>
<name>A0A1G8KMI7_9RHOO</name>
<proteinExistence type="predicted"/>
<feature type="region of interest" description="Disordered" evidence="1">
    <location>
        <begin position="41"/>
        <end position="73"/>
    </location>
</feature>
<evidence type="ECO:0000313" key="2">
    <source>
        <dbReference type="EMBL" id="SDI44586.1"/>
    </source>
</evidence>